<reference evidence="1" key="1">
    <citation type="submission" date="2022-10" db="EMBL/GenBank/DDBJ databases">
        <title>Completed Genome Sequence of two octocoral isolated bacterium, Endozoicomonas euniceicola EF212T and Endozoicomonas gorgoniicola PS125T.</title>
        <authorList>
            <person name="Chiou Y.-J."/>
            <person name="Chen Y.-H."/>
        </authorList>
    </citation>
    <scope>NUCLEOTIDE SEQUENCE</scope>
    <source>
        <strain evidence="1">EF212</strain>
    </source>
</reference>
<dbReference type="Gene3D" id="3.30.420.10">
    <property type="entry name" value="Ribonuclease H-like superfamily/Ribonuclease H"/>
    <property type="match status" value="1"/>
</dbReference>
<dbReference type="InterPro" id="IPR011518">
    <property type="entry name" value="Transposase_36"/>
</dbReference>
<dbReference type="Proteomes" id="UP001163255">
    <property type="component" value="Chromosome"/>
</dbReference>
<name>A0ABY6H1P1_9GAMM</name>
<dbReference type="Pfam" id="PF07592">
    <property type="entry name" value="DDE_Tnp_ISAZ013"/>
    <property type="match status" value="1"/>
</dbReference>
<dbReference type="EMBL" id="CP103300">
    <property type="protein sequence ID" value="UYM18861.1"/>
    <property type="molecule type" value="Genomic_DNA"/>
</dbReference>
<accession>A0ABY6H1P1</accession>
<evidence type="ECO:0000313" key="3">
    <source>
        <dbReference type="EMBL" id="UYM18910.1"/>
    </source>
</evidence>
<evidence type="ECO:0000313" key="4">
    <source>
        <dbReference type="Proteomes" id="UP001163255"/>
    </source>
</evidence>
<keyword evidence="4" id="KW-1185">Reference proteome</keyword>
<sequence>MFENVKQVKSTASQRKQSLQISIDCKATVNLGNFSRGGKARGTEAVKALDHDMATKEKMIPFGILNLENDQLYVFYGNSYKTSDFICDAIEQWWEQVRETNRYVDELVIYADNGPESNSHRTQFLFRMVEFAKKVGLKIRLVYYPPYHSKYNPIERGWSYLENHWNGSLLNTVTSVLEWTKTMVWKCMNPIVKLLDQPYQKGVRLSKQELAEIQPHIIRHSELKKWDVTIVPEPVNY</sequence>
<dbReference type="EMBL" id="CP103300">
    <property type="protein sequence ID" value="UYM18840.1"/>
    <property type="molecule type" value="Genomic_DNA"/>
</dbReference>
<evidence type="ECO:0000313" key="2">
    <source>
        <dbReference type="EMBL" id="UYM18861.1"/>
    </source>
</evidence>
<protein>
    <submittedName>
        <fullName evidence="1">Transposase</fullName>
    </submittedName>
</protein>
<evidence type="ECO:0000313" key="1">
    <source>
        <dbReference type="EMBL" id="UYM18840.1"/>
    </source>
</evidence>
<dbReference type="InterPro" id="IPR036397">
    <property type="entry name" value="RNaseH_sf"/>
</dbReference>
<organism evidence="1 4">
    <name type="scientific">Endozoicomonas euniceicola</name>
    <dbReference type="NCBI Taxonomy" id="1234143"/>
    <lineage>
        <taxon>Bacteria</taxon>
        <taxon>Pseudomonadati</taxon>
        <taxon>Pseudomonadota</taxon>
        <taxon>Gammaproteobacteria</taxon>
        <taxon>Oceanospirillales</taxon>
        <taxon>Endozoicomonadaceae</taxon>
        <taxon>Endozoicomonas</taxon>
    </lineage>
</organism>
<dbReference type="EMBL" id="CP103300">
    <property type="protein sequence ID" value="UYM18910.1"/>
    <property type="molecule type" value="Genomic_DNA"/>
</dbReference>
<proteinExistence type="predicted"/>
<gene>
    <name evidence="1" type="ORF">NX720_15000</name>
    <name evidence="2" type="ORF">NX720_18625</name>
    <name evidence="3" type="ORF">NX720_24750</name>
</gene>